<feature type="region of interest" description="Disordered" evidence="2">
    <location>
        <begin position="621"/>
        <end position="784"/>
    </location>
</feature>
<dbReference type="AlphaFoldDB" id="A0A167VMG3"/>
<proteinExistence type="predicted"/>
<evidence type="ECO:0000256" key="2">
    <source>
        <dbReference type="SAM" id="MobiDB-lite"/>
    </source>
</evidence>
<keyword evidence="4" id="KW-1185">Reference proteome</keyword>
<feature type="compositionally biased region" description="Polar residues" evidence="2">
    <location>
        <begin position="775"/>
        <end position="784"/>
    </location>
</feature>
<feature type="compositionally biased region" description="Acidic residues" evidence="2">
    <location>
        <begin position="527"/>
        <end position="540"/>
    </location>
</feature>
<feature type="coiled-coil region" evidence="1">
    <location>
        <begin position="358"/>
        <end position="424"/>
    </location>
</feature>
<feature type="region of interest" description="Disordered" evidence="2">
    <location>
        <begin position="521"/>
        <end position="568"/>
    </location>
</feature>
<evidence type="ECO:0000313" key="4">
    <source>
        <dbReference type="Proteomes" id="UP000076874"/>
    </source>
</evidence>
<feature type="compositionally biased region" description="Low complexity" evidence="2">
    <location>
        <begin position="69"/>
        <end position="96"/>
    </location>
</feature>
<feature type="compositionally biased region" description="Polar residues" evidence="2">
    <location>
        <begin position="17"/>
        <end position="32"/>
    </location>
</feature>
<keyword evidence="1" id="KW-0175">Coiled coil</keyword>
<accession>A0A167VMG3</accession>
<protein>
    <recommendedName>
        <fullName evidence="5">Autophagy-related protein 28</fullName>
    </recommendedName>
</protein>
<gene>
    <name evidence="3" type="ORF">SPI_04326</name>
</gene>
<reference evidence="3 4" key="1">
    <citation type="journal article" date="2016" name="Genome Biol. Evol.">
        <title>Divergent and convergent evolution of fungal pathogenicity.</title>
        <authorList>
            <person name="Shang Y."/>
            <person name="Xiao G."/>
            <person name="Zheng P."/>
            <person name="Cen K."/>
            <person name="Zhan S."/>
            <person name="Wang C."/>
        </authorList>
    </citation>
    <scope>NUCLEOTIDE SEQUENCE [LARGE SCALE GENOMIC DNA]</scope>
    <source>
        <strain evidence="3 4">RCEF 264</strain>
    </source>
</reference>
<dbReference type="OrthoDB" id="5342758at2759"/>
<feature type="compositionally biased region" description="Basic and acidic residues" evidence="2">
    <location>
        <begin position="559"/>
        <end position="568"/>
    </location>
</feature>
<feature type="compositionally biased region" description="Basic and acidic residues" evidence="2">
    <location>
        <begin position="137"/>
        <end position="146"/>
    </location>
</feature>
<feature type="region of interest" description="Disordered" evidence="2">
    <location>
        <begin position="240"/>
        <end position="287"/>
    </location>
</feature>
<feature type="compositionally biased region" description="Low complexity" evidence="2">
    <location>
        <begin position="173"/>
        <end position="184"/>
    </location>
</feature>
<dbReference type="STRING" id="1081102.A0A167VMG3"/>
<feature type="compositionally biased region" description="Basic and acidic residues" evidence="2">
    <location>
        <begin position="754"/>
        <end position="769"/>
    </location>
</feature>
<feature type="compositionally biased region" description="Low complexity" evidence="2">
    <location>
        <begin position="278"/>
        <end position="287"/>
    </location>
</feature>
<sequence length="784" mass="83847">MASNSSFLGRFSLGRNDASSSSILPLHTNTRQGLRHKPSAYDLDELSPRPEDSLLLTHDSPASFRADTAPSAAMPTASSPPFSSRFFSPNRASASRTSPSRDDHARSPPPSPAPNGTKPRVLFSGPPPPIATSTLMYRDEEDRGDAPLRSPPPPPPPPGRSHFSSRRGGSGATGSSRSASTSSVAFVQAVVPAARRRRADAATHYNSNDSTWTLLQRRERALQEDIQHLLDVQSAGLSAGLGRGPPLHSSPSLSPGPSSDAGFDYGIGGSSRSRSRSRTPTTTTATTIGAIGLRLPTADRTTASGAVIPHSAARRTQARGGGGTLAQLRTLTDRRHDLAGALQALAADDAEEPLARELATLRRAHASTAQQIAQVEAQLVALHARERTLQARIVDAENQREAGLSGYRGALKEAEAQLAAVLRRPPVQPLDRAAIGPGDDRHDDDHGNDDEDTGGDEFLRMRPERRTAEMAHAWWTAEAQLLEQRKQAVDAERAALEEGGAVWRAAIQLVSDFEAALRREMARHSDDDDDDDDNGDDDDAAAASAAGNADRKGKARRPTPVERMRAQRGEMDRVIAGLGRYLRAAEDKGWNLLICAIGAELEAFQEARDMLQQAWREVAGLEEPESARDDDQASAVGAVDGRASAHRVDDVDADDNEDTTATPRLARSASESKTTPATAAAKPASPRDVLVDVDTGNGAEEDTARHDDHGASESDDNDVPPELLVTHEEMEYGDELRHYQTDEFNGGGGGGGGGDRHDQNGNDGQHENEVPPELLSQQQTNEEL</sequence>
<dbReference type="EMBL" id="AZHD01000006">
    <property type="protein sequence ID" value="OAA62786.1"/>
    <property type="molecule type" value="Genomic_DNA"/>
</dbReference>
<feature type="compositionally biased region" description="Low complexity" evidence="2">
    <location>
        <begin position="244"/>
        <end position="259"/>
    </location>
</feature>
<organism evidence="3 4">
    <name type="scientific">Niveomyces insectorum RCEF 264</name>
    <dbReference type="NCBI Taxonomy" id="1081102"/>
    <lineage>
        <taxon>Eukaryota</taxon>
        <taxon>Fungi</taxon>
        <taxon>Dikarya</taxon>
        <taxon>Ascomycota</taxon>
        <taxon>Pezizomycotina</taxon>
        <taxon>Sordariomycetes</taxon>
        <taxon>Hypocreomycetidae</taxon>
        <taxon>Hypocreales</taxon>
        <taxon>Cordycipitaceae</taxon>
        <taxon>Niveomyces</taxon>
    </lineage>
</organism>
<evidence type="ECO:0000256" key="1">
    <source>
        <dbReference type="SAM" id="Coils"/>
    </source>
</evidence>
<feature type="compositionally biased region" description="Basic and acidic residues" evidence="2">
    <location>
        <begin position="725"/>
        <end position="741"/>
    </location>
</feature>
<evidence type="ECO:0000313" key="3">
    <source>
        <dbReference type="EMBL" id="OAA62786.1"/>
    </source>
</evidence>
<feature type="compositionally biased region" description="Pro residues" evidence="2">
    <location>
        <begin position="149"/>
        <end position="159"/>
    </location>
</feature>
<feature type="region of interest" description="Disordered" evidence="2">
    <location>
        <begin position="427"/>
        <end position="462"/>
    </location>
</feature>
<feature type="compositionally biased region" description="Acidic residues" evidence="2">
    <location>
        <begin position="446"/>
        <end position="455"/>
    </location>
</feature>
<evidence type="ECO:0008006" key="5">
    <source>
        <dbReference type="Google" id="ProtNLM"/>
    </source>
</evidence>
<feature type="region of interest" description="Disordered" evidence="2">
    <location>
        <begin position="1"/>
        <end position="184"/>
    </location>
</feature>
<feature type="compositionally biased region" description="Low complexity" evidence="2">
    <location>
        <begin position="668"/>
        <end position="686"/>
    </location>
</feature>
<feature type="compositionally biased region" description="Basic and acidic residues" evidence="2">
    <location>
        <begin position="702"/>
        <end position="712"/>
    </location>
</feature>
<name>A0A167VMG3_9HYPO</name>
<comment type="caution">
    <text evidence="3">The sequence shown here is derived from an EMBL/GenBank/DDBJ whole genome shotgun (WGS) entry which is preliminary data.</text>
</comment>
<dbReference type="Proteomes" id="UP000076874">
    <property type="component" value="Unassembled WGS sequence"/>
</dbReference>